<protein>
    <submittedName>
        <fullName evidence="1">Uncharacterized protein</fullName>
    </submittedName>
</protein>
<dbReference type="InterPro" id="IPR040085">
    <property type="entry name" value="MJ0674-like"/>
</dbReference>
<reference evidence="1" key="1">
    <citation type="journal article" date="2014" name="Front. Microbiol.">
        <title>High frequency of phylogenetically diverse reductive dehalogenase-homologous genes in deep subseafloor sedimentary metagenomes.</title>
        <authorList>
            <person name="Kawai M."/>
            <person name="Futagami T."/>
            <person name="Toyoda A."/>
            <person name="Takaki Y."/>
            <person name="Nishi S."/>
            <person name="Hori S."/>
            <person name="Arai W."/>
            <person name="Tsubouchi T."/>
            <person name="Morono Y."/>
            <person name="Uchiyama I."/>
            <person name="Ito T."/>
            <person name="Fujiyama A."/>
            <person name="Inagaki F."/>
            <person name="Takami H."/>
        </authorList>
    </citation>
    <scope>NUCLEOTIDE SEQUENCE</scope>
    <source>
        <strain evidence="1">Expedition CK06-06</strain>
    </source>
</reference>
<accession>X0XZN4</accession>
<comment type="caution">
    <text evidence="1">The sequence shown here is derived from an EMBL/GenBank/DDBJ whole genome shotgun (WGS) entry which is preliminary data.</text>
</comment>
<evidence type="ECO:0000313" key="1">
    <source>
        <dbReference type="EMBL" id="GAG41983.1"/>
    </source>
</evidence>
<gene>
    <name evidence="1" type="ORF">S01H1_85575</name>
</gene>
<sequence length="81" mass="9464">NYPQINQDAVKEMFRQVGDLKIDERGVAKRGMLVRHLVLPEDIAGTEETVRFISEEISTHTYLNLMDQYRPAYKAHNYPEL</sequence>
<proteinExistence type="predicted"/>
<dbReference type="PANTHER" id="PTHR43075:SF1">
    <property type="entry name" value="FORMATE LYASE ACTIVATING ENZYME, PUTATIVE (AFU_ORTHOLOGUE AFUA_2G15630)-RELATED"/>
    <property type="match status" value="1"/>
</dbReference>
<dbReference type="PANTHER" id="PTHR43075">
    <property type="entry name" value="FORMATE LYASE ACTIVATING ENZYME, PUTATIVE (AFU_ORTHOLOGUE AFUA_2G15630)-RELATED"/>
    <property type="match status" value="1"/>
</dbReference>
<dbReference type="AlphaFoldDB" id="X0XZN4"/>
<feature type="non-terminal residue" evidence="1">
    <location>
        <position position="1"/>
    </location>
</feature>
<dbReference type="EMBL" id="BARS01058830">
    <property type="protein sequence ID" value="GAG41983.1"/>
    <property type="molecule type" value="Genomic_DNA"/>
</dbReference>
<feature type="non-terminal residue" evidence="1">
    <location>
        <position position="81"/>
    </location>
</feature>
<organism evidence="1">
    <name type="scientific">marine sediment metagenome</name>
    <dbReference type="NCBI Taxonomy" id="412755"/>
    <lineage>
        <taxon>unclassified sequences</taxon>
        <taxon>metagenomes</taxon>
        <taxon>ecological metagenomes</taxon>
    </lineage>
</organism>
<name>X0XZN4_9ZZZZ</name>